<dbReference type="AlphaFoldDB" id="A0AA38R8S3"/>
<feature type="region of interest" description="Disordered" evidence="1">
    <location>
        <begin position="1"/>
        <end position="81"/>
    </location>
</feature>
<dbReference type="EMBL" id="JANBVO010000030">
    <property type="protein sequence ID" value="KAJ9138368.1"/>
    <property type="molecule type" value="Genomic_DNA"/>
</dbReference>
<feature type="region of interest" description="Disordered" evidence="1">
    <location>
        <begin position="110"/>
        <end position="237"/>
    </location>
</feature>
<sequence>MAPAKKGKPKSPSQQSSRRNKTSSAISPRQTRSRARKPGAEPLSEGLSHSKPKKLPAVPSPAADTVEEPCVVSQVEPRRRPAPISIIHPPALRTGVRWWAQSRAFREEEELSCHTQSFESPSYAPPTVSLPTDVRGRRGPIPLHPDPNASPSRQRRQPALPPAQSAGAPSAVDLGAAAESDPPRTRELRGATPAVEVDNSHSPTSMIKSDRAAPPRRDGDLPPGNDDDGDVGPLSDEPVSAFRAFEMFEAAAEARDQLGLDWARLLSGIPNPLGRLFF</sequence>
<feature type="compositionally biased region" description="Basic and acidic residues" evidence="1">
    <location>
        <begin position="208"/>
        <end position="220"/>
    </location>
</feature>
<evidence type="ECO:0000313" key="3">
    <source>
        <dbReference type="Proteomes" id="UP001174694"/>
    </source>
</evidence>
<name>A0AA38R8S3_9PEZI</name>
<keyword evidence="3" id="KW-1185">Reference proteome</keyword>
<proteinExistence type="predicted"/>
<gene>
    <name evidence="2" type="ORF">NKR23_g8499</name>
</gene>
<dbReference type="Proteomes" id="UP001174694">
    <property type="component" value="Unassembled WGS sequence"/>
</dbReference>
<protein>
    <submittedName>
        <fullName evidence="2">Uncharacterized protein</fullName>
    </submittedName>
</protein>
<reference evidence="2" key="1">
    <citation type="submission" date="2022-07" db="EMBL/GenBank/DDBJ databases">
        <title>Fungi with potential for degradation of polypropylene.</title>
        <authorList>
            <person name="Gostincar C."/>
        </authorList>
    </citation>
    <scope>NUCLEOTIDE SEQUENCE</scope>
    <source>
        <strain evidence="2">EXF-13308</strain>
    </source>
</reference>
<evidence type="ECO:0000313" key="2">
    <source>
        <dbReference type="EMBL" id="KAJ9138368.1"/>
    </source>
</evidence>
<organism evidence="2 3">
    <name type="scientific">Pleurostoma richardsiae</name>
    <dbReference type="NCBI Taxonomy" id="41990"/>
    <lineage>
        <taxon>Eukaryota</taxon>
        <taxon>Fungi</taxon>
        <taxon>Dikarya</taxon>
        <taxon>Ascomycota</taxon>
        <taxon>Pezizomycotina</taxon>
        <taxon>Sordariomycetes</taxon>
        <taxon>Sordariomycetidae</taxon>
        <taxon>Calosphaeriales</taxon>
        <taxon>Pleurostomataceae</taxon>
        <taxon>Pleurostoma</taxon>
    </lineage>
</organism>
<accession>A0AA38R8S3</accession>
<comment type="caution">
    <text evidence="2">The sequence shown here is derived from an EMBL/GenBank/DDBJ whole genome shotgun (WGS) entry which is preliminary data.</text>
</comment>
<evidence type="ECO:0000256" key="1">
    <source>
        <dbReference type="SAM" id="MobiDB-lite"/>
    </source>
</evidence>